<organism evidence="2 3">
    <name type="scientific">Agrobacterium pusense</name>
    <dbReference type="NCBI Taxonomy" id="648995"/>
    <lineage>
        <taxon>Bacteria</taxon>
        <taxon>Pseudomonadati</taxon>
        <taxon>Pseudomonadota</taxon>
        <taxon>Alphaproteobacteria</taxon>
        <taxon>Hyphomicrobiales</taxon>
        <taxon>Rhizobiaceae</taxon>
        <taxon>Rhizobium/Agrobacterium group</taxon>
        <taxon>Agrobacterium</taxon>
    </lineage>
</organism>
<dbReference type="InterPro" id="IPR036390">
    <property type="entry name" value="WH_DNA-bd_sf"/>
</dbReference>
<dbReference type="Pfam" id="PF01047">
    <property type="entry name" value="MarR"/>
    <property type="match status" value="1"/>
</dbReference>
<dbReference type="InterPro" id="IPR039422">
    <property type="entry name" value="MarR/SlyA-like"/>
</dbReference>
<dbReference type="Proteomes" id="UP000016944">
    <property type="component" value="Plasmid IRBL74_p"/>
</dbReference>
<accession>U4QFR3</accession>
<evidence type="ECO:0000313" key="3">
    <source>
        <dbReference type="Proteomes" id="UP000016944"/>
    </source>
</evidence>
<dbReference type="SUPFAM" id="SSF46785">
    <property type="entry name" value="Winged helix' DNA-binding domain"/>
    <property type="match status" value="1"/>
</dbReference>
<dbReference type="PATRIC" id="fig|424182.3.peg.5303"/>
<proteinExistence type="predicted"/>
<keyword evidence="2" id="KW-0614">Plasmid</keyword>
<gene>
    <name evidence="2" type="ORF">BN877_p0620</name>
</gene>
<sequence>MNREKRQKRLDVALGRMLKNAEDALERAARQGKMHPTDLRCLSLLASSPAPMSPRDIVSRLGLTSGSGTALFDRLERLGFTRRIPNCDDRRSVLIELDRTAASEPLALLVELRDRYRKVTQRFSDDKLDVISEYLEEVSKLTPFSDGSQS</sequence>
<dbReference type="GO" id="GO:0006950">
    <property type="term" value="P:response to stress"/>
    <property type="evidence" value="ECO:0007669"/>
    <property type="project" value="TreeGrafter"/>
</dbReference>
<dbReference type="InterPro" id="IPR000835">
    <property type="entry name" value="HTH_MarR-typ"/>
</dbReference>
<geneLocation type="plasmid" evidence="2 3">
    <name>IRBL74_p</name>
</geneLocation>
<dbReference type="GO" id="GO:0003700">
    <property type="term" value="F:DNA-binding transcription factor activity"/>
    <property type="evidence" value="ECO:0007669"/>
    <property type="project" value="InterPro"/>
</dbReference>
<dbReference type="Gene3D" id="1.10.10.10">
    <property type="entry name" value="Winged helix-like DNA-binding domain superfamily/Winged helix DNA-binding domain"/>
    <property type="match status" value="1"/>
</dbReference>
<feature type="domain" description="HTH marR-type" evidence="1">
    <location>
        <begin position="7"/>
        <end position="140"/>
    </location>
</feature>
<dbReference type="HOGENOM" id="CLU_083287_1_1_5"/>
<dbReference type="AlphaFoldDB" id="U4QFR3"/>
<dbReference type="PANTHER" id="PTHR33164">
    <property type="entry name" value="TRANSCRIPTIONAL REGULATOR, MARR FAMILY"/>
    <property type="match status" value="1"/>
</dbReference>
<evidence type="ECO:0000259" key="1">
    <source>
        <dbReference type="PROSITE" id="PS50995"/>
    </source>
</evidence>
<protein>
    <submittedName>
        <fullName evidence="2">Transcriptional regulator</fullName>
    </submittedName>
</protein>
<evidence type="ECO:0000313" key="2">
    <source>
        <dbReference type="EMBL" id="CDI12335.1"/>
    </source>
</evidence>
<dbReference type="PANTHER" id="PTHR33164:SF106">
    <property type="entry name" value="TRANSCRIPTIONAL REGULATORY PROTEIN"/>
    <property type="match status" value="1"/>
</dbReference>
<dbReference type="SMART" id="SM00347">
    <property type="entry name" value="HTH_MARR"/>
    <property type="match status" value="1"/>
</dbReference>
<reference evidence="2 3" key="1">
    <citation type="journal article" date="2013" name="Genome Announc.">
        <title>Complete Genome Sequence of the Sesbania Symbiont and Rice Growth-Promoting Endophyte Rhizobium sp. Strain IRBG74.</title>
        <authorList>
            <person name="Crook M.B."/>
            <person name="Mitra S."/>
            <person name="Ane J.M."/>
            <person name="Sadowsky M.J."/>
            <person name="Gyaneshwar P."/>
        </authorList>
    </citation>
    <scope>NUCLEOTIDE SEQUENCE [LARGE SCALE GENOMIC DNA]</scope>
    <source>
        <strain evidence="2 3">IRBG74</strain>
        <plasmid evidence="3">IRBL74_p</plasmid>
    </source>
</reference>
<dbReference type="PRINTS" id="PR00598">
    <property type="entry name" value="HTHMARR"/>
</dbReference>
<dbReference type="InterPro" id="IPR036388">
    <property type="entry name" value="WH-like_DNA-bd_sf"/>
</dbReference>
<dbReference type="RefSeq" id="WP_022557625.1">
    <property type="nucleotide sequence ID" value="NC_022536.1"/>
</dbReference>
<dbReference type="EMBL" id="HG518324">
    <property type="protein sequence ID" value="CDI12335.1"/>
    <property type="molecule type" value="Genomic_DNA"/>
</dbReference>
<dbReference type="KEGG" id="rir:BN877_p0620"/>
<dbReference type="PROSITE" id="PS50995">
    <property type="entry name" value="HTH_MARR_2"/>
    <property type="match status" value="1"/>
</dbReference>
<name>U4QFR3_9HYPH</name>